<gene>
    <name evidence="4" type="ORF">CYFUS_006819</name>
</gene>
<dbReference type="GO" id="GO:0017001">
    <property type="term" value="P:antibiotic catabolic process"/>
    <property type="evidence" value="ECO:0007669"/>
    <property type="project" value="UniProtKB-ARBA"/>
</dbReference>
<dbReference type="CDD" id="cd16282">
    <property type="entry name" value="metallo-hydrolase-like_MBL-fold"/>
    <property type="match status" value="1"/>
</dbReference>
<dbReference type="SUPFAM" id="SSF56281">
    <property type="entry name" value="Metallo-hydrolase/oxidoreductase"/>
    <property type="match status" value="1"/>
</dbReference>
<dbReference type="EMBL" id="CP022098">
    <property type="protein sequence ID" value="ATB41354.1"/>
    <property type="molecule type" value="Genomic_DNA"/>
</dbReference>
<reference evidence="4 5" key="1">
    <citation type="submission" date="2017-06" db="EMBL/GenBank/DDBJ databases">
        <title>Sequencing and comparative analysis of myxobacterial genomes.</title>
        <authorList>
            <person name="Rupp O."/>
            <person name="Goesmann A."/>
            <person name="Sogaard-Andersen L."/>
        </authorList>
    </citation>
    <scope>NUCLEOTIDE SEQUENCE [LARGE SCALE GENOMIC DNA]</scope>
    <source>
        <strain evidence="4 5">DSM 52655</strain>
    </source>
</reference>
<protein>
    <submittedName>
        <fullName evidence="4">Beta-lactamase domain protein</fullName>
    </submittedName>
</protein>
<dbReference type="InterPro" id="IPR050855">
    <property type="entry name" value="NDM-1-like"/>
</dbReference>
<dbReference type="Proteomes" id="UP000217257">
    <property type="component" value="Chromosome"/>
</dbReference>
<comment type="similarity">
    <text evidence="1">Belongs to the metallo-beta-lactamase superfamily. Class-B beta-lactamase family.</text>
</comment>
<dbReference type="PANTHER" id="PTHR42951">
    <property type="entry name" value="METALLO-BETA-LACTAMASE DOMAIN-CONTAINING"/>
    <property type="match status" value="1"/>
</dbReference>
<keyword evidence="2" id="KW-0732">Signal</keyword>
<dbReference type="Pfam" id="PF00753">
    <property type="entry name" value="Lactamase_B"/>
    <property type="match status" value="1"/>
</dbReference>
<evidence type="ECO:0000256" key="2">
    <source>
        <dbReference type="SAM" id="SignalP"/>
    </source>
</evidence>
<organism evidence="4 5">
    <name type="scientific">Cystobacter fuscus</name>
    <dbReference type="NCBI Taxonomy" id="43"/>
    <lineage>
        <taxon>Bacteria</taxon>
        <taxon>Pseudomonadati</taxon>
        <taxon>Myxococcota</taxon>
        <taxon>Myxococcia</taxon>
        <taxon>Myxococcales</taxon>
        <taxon>Cystobacterineae</taxon>
        <taxon>Archangiaceae</taxon>
        <taxon>Cystobacter</taxon>
    </lineage>
</organism>
<evidence type="ECO:0000256" key="1">
    <source>
        <dbReference type="ARBA" id="ARBA00005250"/>
    </source>
</evidence>
<dbReference type="Gene3D" id="3.60.15.10">
    <property type="entry name" value="Ribonuclease Z/Hydroxyacylglutathione hydrolase-like"/>
    <property type="match status" value="1"/>
</dbReference>
<feature type="chain" id="PRO_5012987558" evidence="2">
    <location>
        <begin position="30"/>
        <end position="313"/>
    </location>
</feature>
<evidence type="ECO:0000313" key="5">
    <source>
        <dbReference type="Proteomes" id="UP000217257"/>
    </source>
</evidence>
<feature type="signal peptide" evidence="2">
    <location>
        <begin position="1"/>
        <end position="29"/>
    </location>
</feature>
<evidence type="ECO:0000313" key="4">
    <source>
        <dbReference type="EMBL" id="ATB41354.1"/>
    </source>
</evidence>
<dbReference type="InterPro" id="IPR001279">
    <property type="entry name" value="Metallo-B-lactamas"/>
</dbReference>
<evidence type="ECO:0000259" key="3">
    <source>
        <dbReference type="SMART" id="SM00849"/>
    </source>
</evidence>
<dbReference type="PANTHER" id="PTHR42951:SF4">
    <property type="entry name" value="ACYL-COENZYME A THIOESTERASE MBLAC2"/>
    <property type="match status" value="1"/>
</dbReference>
<name>A0A250JBS5_9BACT</name>
<dbReference type="SMART" id="SM00849">
    <property type="entry name" value="Lactamase_B"/>
    <property type="match status" value="1"/>
</dbReference>
<dbReference type="InterPro" id="IPR036866">
    <property type="entry name" value="RibonucZ/Hydroxyglut_hydro"/>
</dbReference>
<dbReference type="KEGG" id="cfus:CYFUS_006819"/>
<dbReference type="AlphaFoldDB" id="A0A250JBS5"/>
<dbReference type="RefSeq" id="WP_095989089.1">
    <property type="nucleotide sequence ID" value="NZ_CP022098.1"/>
</dbReference>
<proteinExistence type="inferred from homology"/>
<accession>A0A250JBS5</accession>
<sequence>MSVIQKRVILITITFASLLVGLSARSARAQQSPPPIVQVDQLKKISEHVRVILDNDVDFVSNIGFVVGDKAVLVIDTGMGARNGAAVAHVARKLAGKRKIYLVTTHVHPEHDLGAQGFPADITMIRSVDQEKDIAEFGLSLAKLFASMSRINAELLEGARFREADITFTNSLELELGSLRVRLLALGANHTRGDTGVWIEADRVLFAGDVAMKGTPALASPQSTMAHWMETLNRVEALEPSVIVPSHGPVGGLEFLPPYRTFLTTIRDRTAAAKKAGRTVDEAVAEITAALSERYPDRLHLDWAVRALYAELQ</sequence>
<feature type="domain" description="Metallo-beta-lactamase" evidence="3">
    <location>
        <begin position="60"/>
        <end position="247"/>
    </location>
</feature>